<keyword evidence="2" id="KW-1185">Reference proteome</keyword>
<sequence length="92" mass="10747">MKSTFAFFLVFSLLLFANISYARKDLEEYWKNMMKGQPMPGAIKDLLVQDPQSESDEIKNPFISDFNVKPSVIIYHSHDKSNKQKRSVKNFK</sequence>
<reference evidence="1 2" key="1">
    <citation type="journal article" date="2022" name="DNA Res.">
        <title>Chromosomal-level genome assembly of the orchid tree Bauhinia variegata (Leguminosae; Cercidoideae) supports the allotetraploid origin hypothesis of Bauhinia.</title>
        <authorList>
            <person name="Zhong Y."/>
            <person name="Chen Y."/>
            <person name="Zheng D."/>
            <person name="Pang J."/>
            <person name="Liu Y."/>
            <person name="Luo S."/>
            <person name="Meng S."/>
            <person name="Qian L."/>
            <person name="Wei D."/>
            <person name="Dai S."/>
            <person name="Zhou R."/>
        </authorList>
    </citation>
    <scope>NUCLEOTIDE SEQUENCE [LARGE SCALE GENOMIC DNA]</scope>
    <source>
        <strain evidence="1">BV-YZ2020</strain>
    </source>
</reference>
<gene>
    <name evidence="1" type="ORF">L6164_035578</name>
</gene>
<dbReference type="EMBL" id="CM039439">
    <property type="protein sequence ID" value="KAI4295539.1"/>
    <property type="molecule type" value="Genomic_DNA"/>
</dbReference>
<accession>A0ACB9KED1</accession>
<organism evidence="1 2">
    <name type="scientific">Bauhinia variegata</name>
    <name type="common">Purple orchid tree</name>
    <name type="synonym">Phanera variegata</name>
    <dbReference type="NCBI Taxonomy" id="167791"/>
    <lineage>
        <taxon>Eukaryota</taxon>
        <taxon>Viridiplantae</taxon>
        <taxon>Streptophyta</taxon>
        <taxon>Embryophyta</taxon>
        <taxon>Tracheophyta</taxon>
        <taxon>Spermatophyta</taxon>
        <taxon>Magnoliopsida</taxon>
        <taxon>eudicotyledons</taxon>
        <taxon>Gunneridae</taxon>
        <taxon>Pentapetalae</taxon>
        <taxon>rosids</taxon>
        <taxon>fabids</taxon>
        <taxon>Fabales</taxon>
        <taxon>Fabaceae</taxon>
        <taxon>Cercidoideae</taxon>
        <taxon>Cercideae</taxon>
        <taxon>Bauhiniinae</taxon>
        <taxon>Bauhinia</taxon>
    </lineage>
</organism>
<dbReference type="Proteomes" id="UP000828941">
    <property type="component" value="Chromosome 14"/>
</dbReference>
<proteinExistence type="predicted"/>
<evidence type="ECO:0000313" key="2">
    <source>
        <dbReference type="Proteomes" id="UP000828941"/>
    </source>
</evidence>
<name>A0ACB9KED1_BAUVA</name>
<protein>
    <submittedName>
        <fullName evidence="1">Uncharacterized protein</fullName>
    </submittedName>
</protein>
<comment type="caution">
    <text evidence="1">The sequence shown here is derived from an EMBL/GenBank/DDBJ whole genome shotgun (WGS) entry which is preliminary data.</text>
</comment>
<evidence type="ECO:0000313" key="1">
    <source>
        <dbReference type="EMBL" id="KAI4295539.1"/>
    </source>
</evidence>